<evidence type="ECO:0000256" key="5">
    <source>
        <dbReference type="ARBA" id="ARBA00048893"/>
    </source>
</evidence>
<organism evidence="9">
    <name type="scientific">Thermofilum pendens</name>
    <dbReference type="NCBI Taxonomy" id="2269"/>
    <lineage>
        <taxon>Archaea</taxon>
        <taxon>Thermoproteota</taxon>
        <taxon>Thermoprotei</taxon>
        <taxon>Thermofilales</taxon>
        <taxon>Thermofilaceae</taxon>
        <taxon>Thermofilum</taxon>
    </lineage>
</organism>
<dbReference type="AlphaFoldDB" id="A0A7C3SLJ8"/>
<dbReference type="Pfam" id="PF01558">
    <property type="entry name" value="POR"/>
    <property type="match status" value="1"/>
</dbReference>
<dbReference type="Gene3D" id="3.40.920.10">
    <property type="entry name" value="Pyruvate-ferredoxin oxidoreductase, PFOR, domain III"/>
    <property type="match status" value="1"/>
</dbReference>
<dbReference type="NCBIfam" id="NF041170">
    <property type="entry name" value="Oxoac_fdxalpha_Archa"/>
    <property type="match status" value="1"/>
</dbReference>
<dbReference type="CDD" id="cd07034">
    <property type="entry name" value="TPP_PYR_PFOR_IOR-alpha_like"/>
    <property type="match status" value="1"/>
</dbReference>
<dbReference type="Gene3D" id="3.40.50.970">
    <property type="match status" value="1"/>
</dbReference>
<dbReference type="InterPro" id="IPR002869">
    <property type="entry name" value="Pyrv_flavodox_OxRed_cen"/>
</dbReference>
<protein>
    <recommendedName>
        <fullName evidence="2">2-oxoacid oxidoreductase (ferredoxin)</fullName>
        <ecNumber evidence="2">1.2.7.11</ecNumber>
    </recommendedName>
</protein>
<keyword evidence="3" id="KW-0560">Oxidoreductase</keyword>
<dbReference type="EC" id="1.2.7.11" evidence="2"/>
<comment type="catalytic activity">
    <reaction evidence="5">
        <text>a 2-oxocarboxylate + 2 oxidized [2Fe-2S]-[ferredoxin] + CoA = an acyl-CoA + 2 reduced [2Fe-2S]-[ferredoxin] + CO2 + H(+)</text>
        <dbReference type="Rhea" id="RHEA:42316"/>
        <dbReference type="Rhea" id="RHEA-COMP:10000"/>
        <dbReference type="Rhea" id="RHEA-COMP:10001"/>
        <dbReference type="ChEBI" id="CHEBI:15378"/>
        <dbReference type="ChEBI" id="CHEBI:16526"/>
        <dbReference type="ChEBI" id="CHEBI:33737"/>
        <dbReference type="ChEBI" id="CHEBI:33738"/>
        <dbReference type="ChEBI" id="CHEBI:35179"/>
        <dbReference type="ChEBI" id="CHEBI:57287"/>
        <dbReference type="ChEBI" id="CHEBI:58342"/>
        <dbReference type="EC" id="1.2.7.11"/>
    </reaction>
</comment>
<dbReference type="InterPro" id="IPR002880">
    <property type="entry name" value="Pyrv_Fd/Flavodoxin_OxRdtase_N"/>
</dbReference>
<name>A0A7C3SLJ8_THEPE</name>
<dbReference type="Pfam" id="PF17147">
    <property type="entry name" value="PFOR_II"/>
    <property type="match status" value="1"/>
</dbReference>
<dbReference type="InterPro" id="IPR019752">
    <property type="entry name" value="Pyrv/ketoisovalerate_OxRed_cat"/>
</dbReference>
<comment type="subunit">
    <text evidence="1">Heterodimer composed of an alpha and a beta subunit.</text>
</comment>
<dbReference type="FunFam" id="3.40.50.970:FF:000022">
    <property type="entry name" value="2-oxoglutarate ferredoxin oxidoreductase alpha subunit"/>
    <property type="match status" value="1"/>
</dbReference>
<dbReference type="PANTHER" id="PTHR32154:SF16">
    <property type="entry name" value="PYRUVATE FLAVODOXIN_FERREDOXIN OXIDOREDUCTASE DOMAIN PROTEIN"/>
    <property type="match status" value="1"/>
</dbReference>
<evidence type="ECO:0000256" key="3">
    <source>
        <dbReference type="ARBA" id="ARBA00023002"/>
    </source>
</evidence>
<feature type="domain" description="Pyruvate flavodoxin/ferredoxin oxidoreductase pyrimidine binding" evidence="7">
    <location>
        <begin position="249"/>
        <end position="485"/>
    </location>
</feature>
<feature type="domain" description="Pyruvate/ketoisovalerate oxidoreductase catalytic" evidence="6">
    <location>
        <begin position="14"/>
        <end position="214"/>
    </location>
</feature>
<proteinExistence type="predicted"/>
<dbReference type="GO" id="GO:0006979">
    <property type="term" value="P:response to oxidative stress"/>
    <property type="evidence" value="ECO:0007669"/>
    <property type="project" value="TreeGrafter"/>
</dbReference>
<dbReference type="PANTHER" id="PTHR32154">
    <property type="entry name" value="PYRUVATE-FLAVODOXIN OXIDOREDUCTASE-RELATED"/>
    <property type="match status" value="1"/>
</dbReference>
<dbReference type="GO" id="GO:0019164">
    <property type="term" value="F:pyruvate synthase activity"/>
    <property type="evidence" value="ECO:0007669"/>
    <property type="project" value="UniProtKB-ARBA"/>
</dbReference>
<evidence type="ECO:0000256" key="4">
    <source>
        <dbReference type="ARBA" id="ARBA00023317"/>
    </source>
</evidence>
<dbReference type="InterPro" id="IPR029061">
    <property type="entry name" value="THDP-binding"/>
</dbReference>
<dbReference type="SUPFAM" id="SSF52518">
    <property type="entry name" value="Thiamin diphosphate-binding fold (THDP-binding)"/>
    <property type="match status" value="1"/>
</dbReference>
<feature type="domain" description="Pyruvate:ferredoxin oxidoreductase core" evidence="8">
    <location>
        <begin position="516"/>
        <end position="601"/>
    </location>
</feature>
<evidence type="ECO:0000256" key="1">
    <source>
        <dbReference type="ARBA" id="ARBA00011631"/>
    </source>
</evidence>
<dbReference type="EMBL" id="DTIB01000092">
    <property type="protein sequence ID" value="HGB25436.1"/>
    <property type="molecule type" value="Genomic_DNA"/>
</dbReference>
<dbReference type="Gene3D" id="3.40.50.920">
    <property type="match status" value="1"/>
</dbReference>
<accession>A0A7C3SLJ8</accession>
<dbReference type="InterPro" id="IPR009014">
    <property type="entry name" value="Transketo_C/PFOR_II"/>
</dbReference>
<reference evidence="9" key="1">
    <citation type="journal article" date="2020" name="mSystems">
        <title>Genome- and Community-Level Interaction Insights into Carbon Utilization and Element Cycling Functions of Hydrothermarchaeota in Hydrothermal Sediment.</title>
        <authorList>
            <person name="Zhou Z."/>
            <person name="Liu Y."/>
            <person name="Xu W."/>
            <person name="Pan J."/>
            <person name="Luo Z.H."/>
            <person name="Li M."/>
        </authorList>
    </citation>
    <scope>NUCLEOTIDE SEQUENCE [LARGE SCALE GENOMIC DNA]</scope>
    <source>
        <strain evidence="9">SpSt-8</strain>
    </source>
</reference>
<dbReference type="InterPro" id="IPR022367">
    <property type="entry name" value="2-oxoacid/accept_OxRdtase_asu"/>
</dbReference>
<gene>
    <name evidence="9" type="ORF">ENV88_05310</name>
</gene>
<dbReference type="InterPro" id="IPR033412">
    <property type="entry name" value="PFOR_II"/>
</dbReference>
<evidence type="ECO:0000259" key="7">
    <source>
        <dbReference type="Pfam" id="PF01855"/>
    </source>
</evidence>
<evidence type="ECO:0000256" key="2">
    <source>
        <dbReference type="ARBA" id="ARBA00012691"/>
    </source>
</evidence>
<dbReference type="Pfam" id="PF01855">
    <property type="entry name" value="POR_N"/>
    <property type="match status" value="1"/>
</dbReference>
<comment type="caution">
    <text evidence="9">The sequence shown here is derived from an EMBL/GenBank/DDBJ whole genome shotgun (WGS) entry which is preliminary data.</text>
</comment>
<evidence type="ECO:0000259" key="6">
    <source>
        <dbReference type="Pfam" id="PF01558"/>
    </source>
</evidence>
<sequence>MSDRVSLLLGGPQGGGLETVMLVLAKALARAGYGLIADREYHSNIVGKHSYIHMRVSASGVPRSLDYPVDVLAAMDAETIFTHFTDLGPSGVLVYDVGVSSKRLDEQASMDEAARRRAAEALAGVGWDVESLVAHLRDSKGVRLVPVDFQSVLARMGERFRLDPARLSRYVSAILVGAVAAVLGLDVEHVKHSLSVQFRGRPEIVEPNVAIVEEIVELVPESARIPLSKPNPLWSEVMVVSGNDVVAMAKLAAGVRYQGYYPITPAADECLLMERYEYVELDGLQLGPSLVLQTEDEIAAITSAIGAALAGVRSSTSTSGPGFDLMVEGLSYAGMNEVPVVITYYQRGGPSTGLPTRGAQSDLLSTVFAGHGEFAKVVLSSGDHEEAFYDTMLAFNIAERYQVPVVHLLDKFLANNVTTLPVPEPERVAIDRGMLTAGAEDYRRFDTRTLVSPRAPLGEGPPMWYTGDEHDEYGHISEDPVNRVVMYSKRIEKLKLIEEELPREQKVVVYGPEEPEFLVIGWGSVKGVALDAIEELGRKGFEAAYVNLKLLHPLPRKEVEKLLRGACEVVAVEHSYEAQVGKLVAMQTGHLVEKSVVKFTGRPITLRELVEALELIFTGKERRVVLSYGA</sequence>
<evidence type="ECO:0000313" key="9">
    <source>
        <dbReference type="EMBL" id="HGB25436.1"/>
    </source>
</evidence>
<evidence type="ECO:0000259" key="8">
    <source>
        <dbReference type="Pfam" id="PF17147"/>
    </source>
</evidence>
<dbReference type="InterPro" id="IPR053400">
    <property type="entry name" value="2-oxoacid_Fdx_oxidoreductase"/>
</dbReference>
<keyword evidence="4" id="KW-0670">Pyruvate</keyword>
<dbReference type="NCBIfam" id="TIGR03710">
    <property type="entry name" value="OAFO_sf"/>
    <property type="match status" value="1"/>
</dbReference>
<dbReference type="SUPFAM" id="SSF52922">
    <property type="entry name" value="TK C-terminal domain-like"/>
    <property type="match status" value="1"/>
</dbReference>
<dbReference type="InterPro" id="IPR050722">
    <property type="entry name" value="Pyruvate:ferred/Flavod_OxRd"/>
</dbReference>
<dbReference type="GO" id="GO:0018491">
    <property type="term" value="F:2-oxobutyrate synthase activity"/>
    <property type="evidence" value="ECO:0007669"/>
    <property type="project" value="UniProtKB-ARBA"/>
</dbReference>